<feature type="transmembrane region" description="Helical" evidence="7">
    <location>
        <begin position="165"/>
        <end position="187"/>
    </location>
</feature>
<accession>A0AAU7V5K2</accession>
<proteinExistence type="inferred from homology"/>
<dbReference type="InterPro" id="IPR000515">
    <property type="entry name" value="MetI-like"/>
</dbReference>
<comment type="similarity">
    <text evidence="7">Belongs to the binding-protein-dependent transport system permease family.</text>
</comment>
<evidence type="ECO:0000259" key="8">
    <source>
        <dbReference type="PROSITE" id="PS50928"/>
    </source>
</evidence>
<keyword evidence="5 7" id="KW-1133">Transmembrane helix</keyword>
<evidence type="ECO:0000313" key="9">
    <source>
        <dbReference type="EMBL" id="XBW07488.1"/>
    </source>
</evidence>
<feature type="domain" description="ABC transmembrane type-1" evidence="8">
    <location>
        <begin position="77"/>
        <end position="291"/>
    </location>
</feature>
<feature type="transmembrane region" description="Helical" evidence="7">
    <location>
        <begin position="81"/>
        <end position="102"/>
    </location>
</feature>
<evidence type="ECO:0000256" key="1">
    <source>
        <dbReference type="ARBA" id="ARBA00004651"/>
    </source>
</evidence>
<evidence type="ECO:0000256" key="2">
    <source>
        <dbReference type="ARBA" id="ARBA00022448"/>
    </source>
</evidence>
<dbReference type="PANTHER" id="PTHR30193">
    <property type="entry name" value="ABC TRANSPORTER PERMEASE PROTEIN"/>
    <property type="match status" value="1"/>
</dbReference>
<sequence>MKTAKKLPSSAKKHRYQFSGLLFLLPALLLFVGFVVYPIVYNNQASLLHWDGVNPGTSAGLANYAELFKDPVFLTTLRNSLLWIPLTIIPQALMGFLLAVALDQKLAGSTAYRALFFVPAILSPVVVGIVWQRIMDPFNGVLASLGHTLGLKNLNFDFLGNPKTAIFAVIFVNVWMWTGFSMLFYLAGLQLIDKSVLEAAKIDGATGFQTIMRITFPLLKTTHLSLLLLGIIGSLKTFELIYVMTQGGPAHASEMLPTYAFQQAFQLQNVGYASAISMVLIVIAVAASLLMVRVFGSGFLTGDDK</sequence>
<dbReference type="AlphaFoldDB" id="A0AAU7V5K2"/>
<dbReference type="GO" id="GO:0005886">
    <property type="term" value="C:plasma membrane"/>
    <property type="evidence" value="ECO:0007669"/>
    <property type="project" value="UniProtKB-SubCell"/>
</dbReference>
<keyword evidence="3" id="KW-1003">Cell membrane</keyword>
<evidence type="ECO:0000256" key="3">
    <source>
        <dbReference type="ARBA" id="ARBA00022475"/>
    </source>
</evidence>
<dbReference type="InterPro" id="IPR035906">
    <property type="entry name" value="MetI-like_sf"/>
</dbReference>
<keyword evidence="4 7" id="KW-0812">Transmembrane</keyword>
<gene>
    <name evidence="9" type="ORF">SAC06_07525</name>
</gene>
<feature type="transmembrane region" description="Helical" evidence="7">
    <location>
        <begin position="114"/>
        <end position="134"/>
    </location>
</feature>
<comment type="subcellular location">
    <subcellularLocation>
        <location evidence="1 7">Cell membrane</location>
        <topology evidence="1 7">Multi-pass membrane protein</topology>
    </subcellularLocation>
</comment>
<dbReference type="PROSITE" id="PS50928">
    <property type="entry name" value="ABC_TM1"/>
    <property type="match status" value="1"/>
</dbReference>
<dbReference type="CDD" id="cd06261">
    <property type="entry name" value="TM_PBP2"/>
    <property type="match status" value="1"/>
</dbReference>
<organism evidence="9">
    <name type="scientific">Scrofimicrobium appendicitidis</name>
    <dbReference type="NCBI Taxonomy" id="3079930"/>
    <lineage>
        <taxon>Bacteria</taxon>
        <taxon>Bacillati</taxon>
        <taxon>Actinomycetota</taxon>
        <taxon>Actinomycetes</taxon>
        <taxon>Actinomycetales</taxon>
        <taxon>Actinomycetaceae</taxon>
        <taxon>Scrofimicrobium</taxon>
    </lineage>
</organism>
<dbReference type="InterPro" id="IPR051393">
    <property type="entry name" value="ABC_transporter_permease"/>
</dbReference>
<keyword evidence="6 7" id="KW-0472">Membrane</keyword>
<dbReference type="Gene3D" id="1.10.3720.10">
    <property type="entry name" value="MetI-like"/>
    <property type="match status" value="1"/>
</dbReference>
<dbReference type="RefSeq" id="WP_350257694.1">
    <property type="nucleotide sequence ID" value="NZ_CP138335.1"/>
</dbReference>
<evidence type="ECO:0000256" key="4">
    <source>
        <dbReference type="ARBA" id="ARBA00022692"/>
    </source>
</evidence>
<evidence type="ECO:0000256" key="5">
    <source>
        <dbReference type="ARBA" id="ARBA00022989"/>
    </source>
</evidence>
<keyword evidence="2 7" id="KW-0813">Transport</keyword>
<dbReference type="GO" id="GO:0055085">
    <property type="term" value="P:transmembrane transport"/>
    <property type="evidence" value="ECO:0007669"/>
    <property type="project" value="InterPro"/>
</dbReference>
<feature type="transmembrane region" description="Helical" evidence="7">
    <location>
        <begin position="21"/>
        <end position="40"/>
    </location>
</feature>
<protein>
    <submittedName>
        <fullName evidence="9">Sugar ABC transporter permease</fullName>
    </submittedName>
</protein>
<dbReference type="SUPFAM" id="SSF161098">
    <property type="entry name" value="MetI-like"/>
    <property type="match status" value="1"/>
</dbReference>
<evidence type="ECO:0000256" key="7">
    <source>
        <dbReference type="RuleBase" id="RU363032"/>
    </source>
</evidence>
<feature type="transmembrane region" description="Helical" evidence="7">
    <location>
        <begin position="272"/>
        <end position="295"/>
    </location>
</feature>
<dbReference type="Pfam" id="PF00528">
    <property type="entry name" value="BPD_transp_1"/>
    <property type="match status" value="1"/>
</dbReference>
<dbReference type="EMBL" id="CP138335">
    <property type="protein sequence ID" value="XBW07488.1"/>
    <property type="molecule type" value="Genomic_DNA"/>
</dbReference>
<name>A0AAU7V5K2_9ACTO</name>
<dbReference type="KEGG" id="sapp:SAC06_07525"/>
<evidence type="ECO:0000256" key="6">
    <source>
        <dbReference type="ARBA" id="ARBA00023136"/>
    </source>
</evidence>
<reference evidence="9" key="1">
    <citation type="submission" date="2023-11" db="EMBL/GenBank/DDBJ databases">
        <title>Scrofimicrobium hongkongense sp. nov., isolated from a patient with peritonitis.</title>
        <authorList>
            <person name="Lao H.Y."/>
            <person name="Wong A.Y.P."/>
            <person name="Ng T.L."/>
            <person name="Wong R.Y.L."/>
            <person name="Yau M.C.Y."/>
            <person name="Lam J.Y.W."/>
            <person name="Siu G.K.H."/>
        </authorList>
    </citation>
    <scope>NUCLEOTIDE SEQUENCE</scope>
    <source>
        <strain evidence="9">R131</strain>
    </source>
</reference>
<dbReference type="PANTHER" id="PTHR30193:SF37">
    <property type="entry name" value="INNER MEMBRANE ABC TRANSPORTER PERMEASE PROTEIN YCJO"/>
    <property type="match status" value="1"/>
</dbReference>